<dbReference type="RefSeq" id="WP_378972466.1">
    <property type="nucleotide sequence ID" value="NZ_JBHTBJ010000020.1"/>
</dbReference>
<dbReference type="Pfam" id="PF00072">
    <property type="entry name" value="Response_reg"/>
    <property type="match status" value="3"/>
</dbReference>
<proteinExistence type="predicted"/>
<evidence type="ECO:0000256" key="7">
    <source>
        <dbReference type="ARBA" id="ARBA00023012"/>
    </source>
</evidence>
<gene>
    <name evidence="12" type="ORF">ACFQS1_24635</name>
</gene>
<evidence type="ECO:0000256" key="3">
    <source>
        <dbReference type="ARBA" id="ARBA00012438"/>
    </source>
</evidence>
<dbReference type="Gene3D" id="1.10.287.130">
    <property type="match status" value="1"/>
</dbReference>
<dbReference type="SMART" id="SM00387">
    <property type="entry name" value="HATPase_c"/>
    <property type="match status" value="1"/>
</dbReference>
<evidence type="ECO:0000256" key="2">
    <source>
        <dbReference type="ARBA" id="ARBA00004236"/>
    </source>
</evidence>
<protein>
    <recommendedName>
        <fullName evidence="8">Sensor-like histidine kinase SenX3</fullName>
        <ecNumber evidence="3">2.7.13.3</ecNumber>
    </recommendedName>
</protein>
<accession>A0ABW2HVN3</accession>
<evidence type="ECO:0000313" key="13">
    <source>
        <dbReference type="Proteomes" id="UP001596548"/>
    </source>
</evidence>
<sequence>MSHHVLIVDDSLTVRMNLHDAFTAAGFATILCATGGEARVAFAGGGFDVAVLDVLLPDTDGLELLTELRRMPDRAGVVTVLLSTEDEVASRLAGLRVGADEYVGKPYDAGYVVARVQQLLGEAPTVAEDRITVLVIDDSMTFREQLRDLLEPEGYSVLTAPSGEEGLRIAADRRPQAIVVDGVMPGIDGATVIRRVRLDPALRDIPCILMTAADDYATELQMLDAGADAFVRKQQNLAIVPAKLNAVLRQSADQLPIEVTGSLHGPSKVLALTPDREGLAALAESLRAEGYDVVPVTRIEDALDLLAAQPVDCIVLGLGLGGDRGRDTCRRIKEVPVIGETPVVMTGANDDDMLACLAAGADDYVRSGSGPEALRAHVRTQIRRKQSQDESRRIREELMRRELDAAEERAARQLAETRAALVEELEWRNRELEAFSGSVSHDLRGPLQVISSFAEHMLEDEDDPLSPEARRRLGRIQAAAERMADLVESLLILARASRGQLRRESFDLTSIAWQVIGEIQARDSGRKVAFHVQPGMTADADEGLVRVILENLVNNAVKFTGKVEAPVVEIGASGDRFYVRDNGAGFPAGKAGELFRPFARLHSADEFPGTGIGLTTVHRAVERHGGEIWAEGENGSGATFWFTLPPAATGTAAPAADRRGPARRHG</sequence>
<feature type="domain" description="Response regulatory" evidence="11">
    <location>
        <begin position="268"/>
        <end position="382"/>
    </location>
</feature>
<dbReference type="Proteomes" id="UP001596548">
    <property type="component" value="Unassembled WGS sequence"/>
</dbReference>
<comment type="subcellular location">
    <subcellularLocation>
        <location evidence="2">Cell membrane</location>
    </subcellularLocation>
</comment>
<dbReference type="SMART" id="SM00388">
    <property type="entry name" value="HisKA"/>
    <property type="match status" value="1"/>
</dbReference>
<keyword evidence="4 9" id="KW-0597">Phosphoprotein</keyword>
<keyword evidence="6" id="KW-0418">Kinase</keyword>
<dbReference type="SUPFAM" id="SSF55874">
    <property type="entry name" value="ATPase domain of HSP90 chaperone/DNA topoisomerase II/histidine kinase"/>
    <property type="match status" value="1"/>
</dbReference>
<dbReference type="InterPro" id="IPR036890">
    <property type="entry name" value="HATPase_C_sf"/>
</dbReference>
<name>A0ABW2HVN3_9ACTN</name>
<dbReference type="PROSITE" id="PS50109">
    <property type="entry name" value="HIS_KIN"/>
    <property type="match status" value="1"/>
</dbReference>
<evidence type="ECO:0000256" key="9">
    <source>
        <dbReference type="PROSITE-ProRule" id="PRU00169"/>
    </source>
</evidence>
<evidence type="ECO:0000256" key="4">
    <source>
        <dbReference type="ARBA" id="ARBA00022553"/>
    </source>
</evidence>
<feature type="modified residue" description="4-aspartylphosphate" evidence="9">
    <location>
        <position position="181"/>
    </location>
</feature>
<dbReference type="EMBL" id="JBHTBJ010000020">
    <property type="protein sequence ID" value="MFC7277192.1"/>
    <property type="molecule type" value="Genomic_DNA"/>
</dbReference>
<dbReference type="EC" id="2.7.13.3" evidence="3"/>
<dbReference type="PANTHER" id="PTHR42878">
    <property type="entry name" value="TWO-COMPONENT HISTIDINE KINASE"/>
    <property type="match status" value="1"/>
</dbReference>
<evidence type="ECO:0000256" key="6">
    <source>
        <dbReference type="ARBA" id="ARBA00022777"/>
    </source>
</evidence>
<comment type="catalytic activity">
    <reaction evidence="1">
        <text>ATP + protein L-histidine = ADP + protein N-phospho-L-histidine.</text>
        <dbReference type="EC" id="2.7.13.3"/>
    </reaction>
</comment>
<dbReference type="CDD" id="cd00082">
    <property type="entry name" value="HisKA"/>
    <property type="match status" value="1"/>
</dbReference>
<dbReference type="InterPro" id="IPR001789">
    <property type="entry name" value="Sig_transdc_resp-reg_receiver"/>
</dbReference>
<dbReference type="InterPro" id="IPR003594">
    <property type="entry name" value="HATPase_dom"/>
</dbReference>
<keyword evidence="5" id="KW-0808">Transferase</keyword>
<dbReference type="CDD" id="cd17574">
    <property type="entry name" value="REC_OmpR"/>
    <property type="match status" value="1"/>
</dbReference>
<dbReference type="Pfam" id="PF00512">
    <property type="entry name" value="HisKA"/>
    <property type="match status" value="1"/>
</dbReference>
<feature type="domain" description="Histidine kinase" evidence="10">
    <location>
        <begin position="438"/>
        <end position="648"/>
    </location>
</feature>
<evidence type="ECO:0000313" key="12">
    <source>
        <dbReference type="EMBL" id="MFC7277192.1"/>
    </source>
</evidence>
<comment type="caution">
    <text evidence="9">Lacks conserved residue(s) required for the propagation of feature annotation.</text>
</comment>
<dbReference type="InterPro" id="IPR036097">
    <property type="entry name" value="HisK_dim/P_sf"/>
</dbReference>
<dbReference type="SUPFAM" id="SSF52172">
    <property type="entry name" value="CheY-like"/>
    <property type="match status" value="3"/>
</dbReference>
<dbReference type="Gene3D" id="3.40.50.2300">
    <property type="match status" value="3"/>
</dbReference>
<dbReference type="Gene3D" id="3.30.565.10">
    <property type="entry name" value="Histidine kinase-like ATPase, C-terminal domain"/>
    <property type="match status" value="1"/>
</dbReference>
<dbReference type="Pfam" id="PF02518">
    <property type="entry name" value="HATPase_c"/>
    <property type="match status" value="1"/>
</dbReference>
<dbReference type="InterPro" id="IPR004358">
    <property type="entry name" value="Sig_transdc_His_kin-like_C"/>
</dbReference>
<keyword evidence="13" id="KW-1185">Reference proteome</keyword>
<feature type="domain" description="Response regulatory" evidence="11">
    <location>
        <begin position="132"/>
        <end position="248"/>
    </location>
</feature>
<feature type="domain" description="Response regulatory" evidence="11">
    <location>
        <begin position="4"/>
        <end position="120"/>
    </location>
</feature>
<dbReference type="InterPro" id="IPR005467">
    <property type="entry name" value="His_kinase_dom"/>
</dbReference>
<organism evidence="12 13">
    <name type="scientific">Paractinoplanes rhizophilus</name>
    <dbReference type="NCBI Taxonomy" id="1416877"/>
    <lineage>
        <taxon>Bacteria</taxon>
        <taxon>Bacillati</taxon>
        <taxon>Actinomycetota</taxon>
        <taxon>Actinomycetes</taxon>
        <taxon>Micromonosporales</taxon>
        <taxon>Micromonosporaceae</taxon>
        <taxon>Paractinoplanes</taxon>
    </lineage>
</organism>
<dbReference type="PROSITE" id="PS50110">
    <property type="entry name" value="RESPONSE_REGULATORY"/>
    <property type="match status" value="3"/>
</dbReference>
<evidence type="ECO:0000256" key="1">
    <source>
        <dbReference type="ARBA" id="ARBA00000085"/>
    </source>
</evidence>
<comment type="caution">
    <text evidence="12">The sequence shown here is derived from an EMBL/GenBank/DDBJ whole genome shotgun (WGS) entry which is preliminary data.</text>
</comment>
<reference evidence="13" key="1">
    <citation type="journal article" date="2019" name="Int. J. Syst. Evol. Microbiol.">
        <title>The Global Catalogue of Microorganisms (GCM) 10K type strain sequencing project: providing services to taxonomists for standard genome sequencing and annotation.</title>
        <authorList>
            <consortium name="The Broad Institute Genomics Platform"/>
            <consortium name="The Broad Institute Genome Sequencing Center for Infectious Disease"/>
            <person name="Wu L."/>
            <person name="Ma J."/>
        </authorList>
    </citation>
    <scope>NUCLEOTIDE SEQUENCE [LARGE SCALE GENOMIC DNA]</scope>
    <source>
        <strain evidence="13">XZYJT-10</strain>
    </source>
</reference>
<evidence type="ECO:0000256" key="8">
    <source>
        <dbReference type="ARBA" id="ARBA00039401"/>
    </source>
</evidence>
<feature type="modified residue" description="4-aspartylphosphate" evidence="9">
    <location>
        <position position="53"/>
    </location>
</feature>
<dbReference type="InterPro" id="IPR011006">
    <property type="entry name" value="CheY-like_superfamily"/>
</dbReference>
<dbReference type="SMART" id="SM00448">
    <property type="entry name" value="REC"/>
    <property type="match status" value="3"/>
</dbReference>
<dbReference type="InterPro" id="IPR003661">
    <property type="entry name" value="HisK_dim/P_dom"/>
</dbReference>
<keyword evidence="7" id="KW-0902">Two-component regulatory system</keyword>
<dbReference type="PANTHER" id="PTHR42878:SF15">
    <property type="entry name" value="BACTERIOPHYTOCHROME"/>
    <property type="match status" value="1"/>
</dbReference>
<evidence type="ECO:0000256" key="5">
    <source>
        <dbReference type="ARBA" id="ARBA00022679"/>
    </source>
</evidence>
<dbReference type="InterPro" id="IPR050351">
    <property type="entry name" value="BphY/WalK/GraS-like"/>
</dbReference>
<evidence type="ECO:0000259" key="11">
    <source>
        <dbReference type="PROSITE" id="PS50110"/>
    </source>
</evidence>
<evidence type="ECO:0000259" key="10">
    <source>
        <dbReference type="PROSITE" id="PS50109"/>
    </source>
</evidence>
<dbReference type="PRINTS" id="PR00344">
    <property type="entry name" value="BCTRLSENSOR"/>
</dbReference>
<dbReference type="SUPFAM" id="SSF47384">
    <property type="entry name" value="Homodimeric domain of signal transducing histidine kinase"/>
    <property type="match status" value="1"/>
</dbReference>